<feature type="binding site" evidence="9">
    <location>
        <begin position="459"/>
        <end position="466"/>
    </location>
    <ligand>
        <name>ATP</name>
        <dbReference type="ChEBI" id="CHEBI:30616"/>
    </ligand>
</feature>
<evidence type="ECO:0000256" key="7">
    <source>
        <dbReference type="ARBA" id="ARBA00022989"/>
    </source>
</evidence>
<dbReference type="NCBIfam" id="TIGR03924">
    <property type="entry name" value="T7SS_EccC_a"/>
    <property type="match status" value="1"/>
</dbReference>
<feature type="binding site" evidence="9">
    <location>
        <begin position="807"/>
        <end position="814"/>
    </location>
    <ligand>
        <name>ATP</name>
        <dbReference type="ChEBI" id="CHEBI:30616"/>
    </ligand>
</feature>
<name>A0A2S6ICG7_9ACTN</name>
<dbReference type="InterPro" id="IPR003593">
    <property type="entry name" value="AAA+_ATPase"/>
</dbReference>
<evidence type="ECO:0000256" key="8">
    <source>
        <dbReference type="ARBA" id="ARBA00023136"/>
    </source>
</evidence>
<dbReference type="InterPro" id="IPR025662">
    <property type="entry name" value="Sigma_54_int_dom_ATP-bd_1"/>
</dbReference>
<reference evidence="13 14" key="1">
    <citation type="submission" date="2018-02" db="EMBL/GenBank/DDBJ databases">
        <title>Genomic Encyclopedia of Archaeal and Bacterial Type Strains, Phase II (KMG-II): from individual species to whole genera.</title>
        <authorList>
            <person name="Goeker M."/>
        </authorList>
    </citation>
    <scope>NUCLEOTIDE SEQUENCE [LARGE SCALE GENOMIC DNA]</scope>
    <source>
        <strain evidence="13 14">DSM 22857</strain>
    </source>
</reference>
<dbReference type="GO" id="GO:0005886">
    <property type="term" value="C:plasma membrane"/>
    <property type="evidence" value="ECO:0007669"/>
    <property type="project" value="UniProtKB-SubCell"/>
</dbReference>
<comment type="subcellular location">
    <subcellularLocation>
        <location evidence="1">Cell membrane</location>
        <topology evidence="1">Multi-pass membrane protein</topology>
    </subcellularLocation>
</comment>
<feature type="domain" description="FtsK" evidence="12">
    <location>
        <begin position="788"/>
        <end position="1002"/>
    </location>
</feature>
<dbReference type="PROSITE" id="PS00675">
    <property type="entry name" value="SIGMA54_INTERACT_1"/>
    <property type="match status" value="1"/>
</dbReference>
<dbReference type="GO" id="GO:0003677">
    <property type="term" value="F:DNA binding"/>
    <property type="evidence" value="ECO:0007669"/>
    <property type="project" value="InterPro"/>
</dbReference>
<evidence type="ECO:0000259" key="12">
    <source>
        <dbReference type="PROSITE" id="PS50901"/>
    </source>
</evidence>
<gene>
    <name evidence="13" type="ORF">CLV92_12034</name>
</gene>
<organism evidence="13 14">
    <name type="scientific">Kineococcus xinjiangensis</name>
    <dbReference type="NCBI Taxonomy" id="512762"/>
    <lineage>
        <taxon>Bacteria</taxon>
        <taxon>Bacillati</taxon>
        <taxon>Actinomycetota</taxon>
        <taxon>Actinomycetes</taxon>
        <taxon>Kineosporiales</taxon>
        <taxon>Kineosporiaceae</taxon>
        <taxon>Kineococcus</taxon>
    </lineage>
</organism>
<evidence type="ECO:0000256" key="4">
    <source>
        <dbReference type="ARBA" id="ARBA00022737"/>
    </source>
</evidence>
<protein>
    <submittedName>
        <fullName evidence="13">S-DNA-T family DNA segregation ATPase FtsK/SpoIIIE</fullName>
    </submittedName>
</protein>
<sequence length="1350" mass="143178">MLGSAGMLVVALMRGNPLFLIAGAVFVLGSIAMGLAMFLQMRSRTRGQTFDGRVRYLRHLMDVRALIEANAAAQREEAATRHPAPAQLTAGVVQAGRVWERRSDDEDFLLLRVGVGQVPALHLPGLPEDDPSRPSDPTCAEAVQQLLHGHAQVAEVPVALPLQTGITTLIGTPARTRATARAMIASLLALHAPDDVRIAVCTPAGAHAVEEWEWLKWAPHARHPDTGGEGAGRLLLTEDASSLALLLDAELERRRAHAATGSPAGPALLVVIDGAVGESDPFAEVAALGVAQLRLLAFASEEPATVDVSLHLSAPSAQAPAEMTVVLRSPQHCSRTSGSQAGPEVQLARRAALELLGQTSSLHADELSLAEAEVLARRLSPLQLQEEATEMSLGSVSGLPDLLGIDDLQQLAPQQLWQQHPQRALLRVPIGVDAEGRPVELDLKESALGGMGPHGLVVGATGSGKSELLRTLVAGLALTHAPEDLALVLVDFKGGATFAGLQQLPHVAGALTDLEDDPDTVDRFAETLRGEMRRREELLRDCGNLASIREHRARRLAGADIAAMPHLLVVVDEFSELLAQKPEFIDLFVMIGRLGRSLGVHLLLATQRLEEGRLRGLDSHLSYRIALRTFSAAESRTVIGSADAFELPPVPGSAYLKVDTTVFQRLRAATVSAPYQAGDVTPVQPLLPRPRRFDAFAAGQETTAPLPALAPQLSDPNTASVLDVIAERLRGAAAPVKQVWLPPLPTSLPLHACLGRLSSNPERGYHASASSGGLRAPIGLIDLPERQVQGVYALDLAAAGGHLGIAGAPQSGKSTFLRTLVTSLALTHTPAEVQMYCIDLGGGALTGLEALPHVGVVASRQRPELVRRAIAQMQALLEAREQRFVDAGVESWLAYRAQRNAAATSSTPPTSSSEVPVSGDAGAAKWAWDAYGDVFLIVDGWSVLRSDFEDLEQPVTALAARGAAYGLHVIVSTARWFDLRPALRDSLGTKVELRLGDPAETSADRKAAKAMPTIPGRLLVNATSKVQVALPVTLTTLSGQPAQPEPFTETAARLAQAWSGPPAPPVRLLPTHLTLAQLNTRLTEQHSTPVSQPDADSPTSSETTSAAAPGARPQRRPPLAIGVRESDLAPAHLDLIDARDSNLLVIGDSGAGKTSLLRTLLRQVTTAYTPEELLVVVVDYRRGLLDAVDDTHLSRYCASAPAAAGTLKDLAGKLTERLPGPDVSREQLQARTWWSGPRALVVMDDHDLVSNSGNDPLAELLDLLPVARDVGLHLVVAQSAGGVAAAMMQPVLRRLRELGSQALLLSGPKDEGVIAHGARMQTLPPGRALHVARGRSPQLVQVALADDDTR</sequence>
<dbReference type="NCBIfam" id="TIGR03925">
    <property type="entry name" value="T7SS_EccC_b"/>
    <property type="match status" value="1"/>
</dbReference>
<keyword evidence="5 9" id="KW-0547">Nucleotide-binding</keyword>
<feature type="region of interest" description="Disordered" evidence="10">
    <location>
        <begin position="1083"/>
        <end position="1117"/>
    </location>
</feature>
<dbReference type="PANTHER" id="PTHR22683">
    <property type="entry name" value="SPORULATION PROTEIN RELATED"/>
    <property type="match status" value="1"/>
</dbReference>
<keyword evidence="4" id="KW-0677">Repeat</keyword>
<dbReference type="InterPro" id="IPR002543">
    <property type="entry name" value="FtsK_dom"/>
</dbReference>
<evidence type="ECO:0000256" key="5">
    <source>
        <dbReference type="ARBA" id="ARBA00022741"/>
    </source>
</evidence>
<dbReference type="SMART" id="SM00382">
    <property type="entry name" value="AAA"/>
    <property type="match status" value="3"/>
</dbReference>
<keyword evidence="3 11" id="KW-0812">Transmembrane</keyword>
<dbReference type="GO" id="GO:0005524">
    <property type="term" value="F:ATP binding"/>
    <property type="evidence" value="ECO:0007669"/>
    <property type="project" value="UniProtKB-UniRule"/>
</dbReference>
<dbReference type="Pfam" id="PF01580">
    <property type="entry name" value="FtsK_SpoIIIE"/>
    <property type="match status" value="3"/>
</dbReference>
<feature type="compositionally biased region" description="Low complexity" evidence="10">
    <location>
        <begin position="1093"/>
        <end position="1112"/>
    </location>
</feature>
<evidence type="ECO:0000256" key="9">
    <source>
        <dbReference type="PROSITE-ProRule" id="PRU00289"/>
    </source>
</evidence>
<keyword evidence="14" id="KW-1185">Reference proteome</keyword>
<feature type="transmembrane region" description="Helical" evidence="11">
    <location>
        <begin position="18"/>
        <end position="39"/>
    </location>
</feature>
<dbReference type="InterPro" id="IPR050206">
    <property type="entry name" value="FtsK/SpoIIIE/SftA"/>
</dbReference>
<evidence type="ECO:0000256" key="10">
    <source>
        <dbReference type="SAM" id="MobiDB-lite"/>
    </source>
</evidence>
<comment type="caution">
    <text evidence="13">The sequence shown here is derived from an EMBL/GenBank/DDBJ whole genome shotgun (WGS) entry which is preliminary data.</text>
</comment>
<dbReference type="EMBL" id="PTJD01000020">
    <property type="protein sequence ID" value="PPK91915.1"/>
    <property type="molecule type" value="Genomic_DNA"/>
</dbReference>
<dbReference type="InterPro" id="IPR023837">
    <property type="entry name" value="EccCb-like_Actinobacteria"/>
</dbReference>
<keyword evidence="7 11" id="KW-1133">Transmembrane helix</keyword>
<accession>A0A2S6ICG7</accession>
<proteinExistence type="predicted"/>
<dbReference type="SUPFAM" id="SSF52540">
    <property type="entry name" value="P-loop containing nucleoside triphosphate hydrolases"/>
    <property type="match status" value="3"/>
</dbReference>
<evidence type="ECO:0000313" key="14">
    <source>
        <dbReference type="Proteomes" id="UP000239485"/>
    </source>
</evidence>
<dbReference type="PANTHER" id="PTHR22683:SF1">
    <property type="entry name" value="TYPE VII SECRETION SYSTEM PROTEIN ESSC"/>
    <property type="match status" value="1"/>
</dbReference>
<dbReference type="PROSITE" id="PS50901">
    <property type="entry name" value="FTSK"/>
    <property type="match status" value="3"/>
</dbReference>
<evidence type="ECO:0000256" key="11">
    <source>
        <dbReference type="SAM" id="Phobius"/>
    </source>
</evidence>
<dbReference type="InterPro" id="IPR027417">
    <property type="entry name" value="P-loop_NTPase"/>
</dbReference>
<feature type="binding site" evidence="9">
    <location>
        <begin position="1147"/>
        <end position="1154"/>
    </location>
    <ligand>
        <name>ATP</name>
        <dbReference type="ChEBI" id="CHEBI:30616"/>
    </ligand>
</feature>
<feature type="domain" description="FtsK" evidence="12">
    <location>
        <begin position="1128"/>
        <end position="1313"/>
    </location>
</feature>
<evidence type="ECO:0000256" key="6">
    <source>
        <dbReference type="ARBA" id="ARBA00022840"/>
    </source>
</evidence>
<keyword evidence="2" id="KW-1003">Cell membrane</keyword>
<feature type="domain" description="FtsK" evidence="12">
    <location>
        <begin position="436"/>
        <end position="636"/>
    </location>
</feature>
<evidence type="ECO:0000256" key="2">
    <source>
        <dbReference type="ARBA" id="ARBA00022475"/>
    </source>
</evidence>
<evidence type="ECO:0000313" key="13">
    <source>
        <dbReference type="EMBL" id="PPK91915.1"/>
    </source>
</evidence>
<evidence type="ECO:0000256" key="1">
    <source>
        <dbReference type="ARBA" id="ARBA00004651"/>
    </source>
</evidence>
<dbReference type="Gene3D" id="3.40.50.300">
    <property type="entry name" value="P-loop containing nucleotide triphosphate hydrolases"/>
    <property type="match status" value="4"/>
</dbReference>
<dbReference type="Proteomes" id="UP000239485">
    <property type="component" value="Unassembled WGS sequence"/>
</dbReference>
<dbReference type="InterPro" id="IPR023836">
    <property type="entry name" value="EccCa-like_Actinobacteria"/>
</dbReference>
<keyword evidence="6 9" id="KW-0067">ATP-binding</keyword>
<evidence type="ECO:0000256" key="3">
    <source>
        <dbReference type="ARBA" id="ARBA00022692"/>
    </source>
</evidence>
<keyword evidence="8 11" id="KW-0472">Membrane</keyword>